<accession>A0ABS8H690</accession>
<organism evidence="1 2">
    <name type="scientific">Sphingobium soli</name>
    <dbReference type="NCBI Taxonomy" id="1591116"/>
    <lineage>
        <taxon>Bacteria</taxon>
        <taxon>Pseudomonadati</taxon>
        <taxon>Pseudomonadota</taxon>
        <taxon>Alphaproteobacteria</taxon>
        <taxon>Sphingomonadales</taxon>
        <taxon>Sphingomonadaceae</taxon>
        <taxon>Sphingobium</taxon>
    </lineage>
</organism>
<dbReference type="InterPro" id="IPR036388">
    <property type="entry name" value="WH-like_DNA-bd_sf"/>
</dbReference>
<reference evidence="1 2" key="1">
    <citation type="submission" date="2021-10" db="EMBL/GenBank/DDBJ databases">
        <title>The diversity and Nitrogen Metabolism of Culturable Nitrate-Utilizing Bacteria Within the Oxygen Minimum Zone of the Changjiang (Yangtze River)Estuary.</title>
        <authorList>
            <person name="Zhang D."/>
            <person name="Zheng J."/>
            <person name="Liu S."/>
            <person name="He W."/>
        </authorList>
    </citation>
    <scope>NUCLEOTIDE SEQUENCE [LARGE SCALE GENOMIC DNA]</scope>
    <source>
        <strain evidence="1 2">FXH275-2</strain>
    </source>
</reference>
<dbReference type="SUPFAM" id="SSF46785">
    <property type="entry name" value="Winged helix' DNA-binding domain"/>
    <property type="match status" value="1"/>
</dbReference>
<evidence type="ECO:0000313" key="2">
    <source>
        <dbReference type="Proteomes" id="UP001198830"/>
    </source>
</evidence>
<sequence length="159" mass="17793">MGSRDYSMAKRGNGTKPSRSLVALARQTQQARINCSQHFPKHVFRDAAWDIMLELFIVAEEGRNMCVKETMAVSGESATSTLRRIEGLEEARLVARRYDPIDHRRVIVELSENGRQAMIAFLVHLFEAGEAASEQGGTTKPVSFIPMANNRQRGLGEME</sequence>
<evidence type="ECO:0000313" key="1">
    <source>
        <dbReference type="EMBL" id="MCC4233938.1"/>
    </source>
</evidence>
<protein>
    <submittedName>
        <fullName evidence="1">MarR family transcriptional regulator</fullName>
    </submittedName>
</protein>
<gene>
    <name evidence="1" type="ORF">LL253_14750</name>
</gene>
<dbReference type="InterPro" id="IPR036390">
    <property type="entry name" value="WH_DNA-bd_sf"/>
</dbReference>
<proteinExistence type="predicted"/>
<dbReference type="Gene3D" id="1.10.10.10">
    <property type="entry name" value="Winged helix-like DNA-binding domain superfamily/Winged helix DNA-binding domain"/>
    <property type="match status" value="1"/>
</dbReference>
<dbReference type="Proteomes" id="UP001198830">
    <property type="component" value="Unassembled WGS sequence"/>
</dbReference>
<dbReference type="EMBL" id="JAJGNP010000013">
    <property type="protein sequence ID" value="MCC4233938.1"/>
    <property type="molecule type" value="Genomic_DNA"/>
</dbReference>
<dbReference type="RefSeq" id="WP_228227669.1">
    <property type="nucleotide sequence ID" value="NZ_JAJGNP010000013.1"/>
</dbReference>
<comment type="caution">
    <text evidence="1">The sequence shown here is derived from an EMBL/GenBank/DDBJ whole genome shotgun (WGS) entry which is preliminary data.</text>
</comment>
<keyword evidence="2" id="KW-1185">Reference proteome</keyword>
<name>A0ABS8H690_9SPHN</name>